<dbReference type="InParanoid" id="A0A671DU07"/>
<reference evidence="3" key="4">
    <citation type="submission" date="2025-08" db="UniProtKB">
        <authorList>
            <consortium name="Ensembl"/>
        </authorList>
    </citation>
    <scope>IDENTIFICATION</scope>
</reference>
<dbReference type="AlphaFoldDB" id="A0A671DU07"/>
<evidence type="ECO:0000256" key="2">
    <source>
        <dbReference type="SAM" id="SignalP"/>
    </source>
</evidence>
<reference evidence="3" key="5">
    <citation type="submission" date="2025-09" db="UniProtKB">
        <authorList>
            <consortium name="Ensembl"/>
        </authorList>
    </citation>
    <scope>IDENTIFICATION</scope>
</reference>
<evidence type="ECO:0000313" key="4">
    <source>
        <dbReference type="Proteomes" id="UP000472240"/>
    </source>
</evidence>
<dbReference type="OMA" id="ECAEWAS"/>
<feature type="chain" id="PRO_5047275764" evidence="2">
    <location>
        <begin position="23"/>
        <end position="64"/>
    </location>
</feature>
<feature type="region of interest" description="Disordered" evidence="1">
    <location>
        <begin position="25"/>
        <end position="64"/>
    </location>
</feature>
<name>A0A671DU07_RHIFE</name>
<evidence type="ECO:0000256" key="1">
    <source>
        <dbReference type="SAM" id="MobiDB-lite"/>
    </source>
</evidence>
<reference evidence="3 4" key="1">
    <citation type="journal article" date="2015" name="Annu Rev Anim Biosci">
        <title>The Genome 10K Project: a way forward.</title>
        <authorList>
            <person name="Koepfli K.P."/>
            <person name="Paten B."/>
            <person name="O'Brien S.J."/>
            <person name="Koepfli K.P."/>
            <person name="Paten B."/>
            <person name="Antunes A."/>
            <person name="Belov K."/>
            <person name="Bustamante C."/>
            <person name="Castoe T.A."/>
            <person name="Clawson H."/>
            <person name="Crawford A.J."/>
            <person name="Diekhans M."/>
            <person name="Distel D."/>
            <person name="Durbin R."/>
            <person name="Earl D."/>
            <person name="Fujita M.K."/>
            <person name="Gamble T."/>
            <person name="Georges A."/>
            <person name="Gemmell N."/>
            <person name="Gilbert M.T."/>
            <person name="Graves J.M."/>
            <person name="Green R.E."/>
            <person name="Hickey G."/>
            <person name="Jarvis E.D."/>
            <person name="Johnson W."/>
            <person name="Komissarov A."/>
            <person name="Korf I."/>
            <person name="Kuhn R."/>
            <person name="Larkin D.M."/>
            <person name="Lewin H."/>
            <person name="Lopez J.V."/>
            <person name="Ma J."/>
            <person name="Marques-Bonet T."/>
            <person name="Miller W."/>
            <person name="Murphy R."/>
            <person name="Pevzner P."/>
            <person name="Shapiro B."/>
            <person name="Steiner C."/>
            <person name="Tamazian G."/>
            <person name="Venkatesh B."/>
            <person name="Wang J."/>
            <person name="Wayne R."/>
            <person name="Wiley E."/>
            <person name="Yang H."/>
            <person name="Zhang G."/>
            <person name="Haussler D."/>
            <person name="Ryder O."/>
            <person name="O'Brien S.J."/>
        </authorList>
    </citation>
    <scope>NUCLEOTIDE SEQUENCE</scope>
</reference>
<feature type="signal peptide" evidence="2">
    <location>
        <begin position="1"/>
        <end position="22"/>
    </location>
</feature>
<organism evidence="3 4">
    <name type="scientific">Rhinolophus ferrumequinum</name>
    <name type="common">Greater horseshoe bat</name>
    <dbReference type="NCBI Taxonomy" id="59479"/>
    <lineage>
        <taxon>Eukaryota</taxon>
        <taxon>Metazoa</taxon>
        <taxon>Chordata</taxon>
        <taxon>Craniata</taxon>
        <taxon>Vertebrata</taxon>
        <taxon>Euteleostomi</taxon>
        <taxon>Mammalia</taxon>
        <taxon>Eutheria</taxon>
        <taxon>Laurasiatheria</taxon>
        <taxon>Chiroptera</taxon>
        <taxon>Yinpterochiroptera</taxon>
        <taxon>Rhinolophoidea</taxon>
        <taxon>Rhinolophidae</taxon>
        <taxon>Rhinolophinae</taxon>
        <taxon>Rhinolophus</taxon>
    </lineage>
</organism>
<keyword evidence="4" id="KW-1185">Reference proteome</keyword>
<evidence type="ECO:0000313" key="3">
    <source>
        <dbReference type="Ensembl" id="ENSRFEP00010004370.1"/>
    </source>
</evidence>
<protein>
    <submittedName>
        <fullName evidence="3">Uncharacterized protein</fullName>
    </submittedName>
</protein>
<keyword evidence="2" id="KW-0732">Signal</keyword>
<dbReference type="Proteomes" id="UP000472240">
    <property type="component" value="Chromosome 3"/>
</dbReference>
<reference evidence="3 4" key="2">
    <citation type="journal article" date="2018" name="Annu Rev Anim Biosci">
        <title>Bat Biology, Genomes, and the Bat1K Project: To Generate Chromosome-Level Genomes for All Living Bat Species.</title>
        <authorList>
            <person name="Teeling E.C."/>
            <person name="Vernes S.C."/>
            <person name="Davalos L.M."/>
            <person name="Ray D.A."/>
            <person name="Gilbert M.T.P."/>
            <person name="Myers E."/>
        </authorList>
    </citation>
    <scope>NUCLEOTIDE SEQUENCE</scope>
</reference>
<dbReference type="Ensembl" id="ENSRFET00010004792.1">
    <property type="protein sequence ID" value="ENSRFEP00010004370.1"/>
    <property type="gene ID" value="ENSRFEG00010003072.1"/>
</dbReference>
<sequence length="64" mass="6933">MQHRGCLLLTLLTLLVLTSAVAKKEDSVNKGSPGIEYTEWTLDHPPCTPKAKTKAKAKEGKGNN</sequence>
<reference evidence="4" key="3">
    <citation type="submission" date="2018-12" db="EMBL/GenBank/DDBJ databases">
        <title>G10K-VGP greater horseshoe bat female genome, primary haplotype.</title>
        <authorList>
            <person name="Teeling E."/>
            <person name="Myers G."/>
            <person name="Vernes S."/>
            <person name="Pippel M."/>
            <person name="Winkler S."/>
            <person name="Fedrigo O."/>
            <person name="Rhie A."/>
            <person name="Koren S."/>
            <person name="Phillippy A."/>
            <person name="Lewin H."/>
            <person name="Damas J."/>
            <person name="Howe K."/>
            <person name="Mountcastle J."/>
            <person name="Jarvis E.D."/>
        </authorList>
    </citation>
    <scope>NUCLEOTIDE SEQUENCE [LARGE SCALE GENOMIC DNA]</scope>
</reference>
<proteinExistence type="predicted"/>
<accession>A0A671DU07</accession>